<sequence>MIRRNSSPISAHFLANFGTSMAAFLLIVVVACSLASHPFTTGTYRYVPKHNFGALYDGGRPHLPRSASTFFASSQIPDRTVSSLFGAVPDYLRHAGGVSPSDLSGVQLFVPETIAADEMPQIGGAELKQNDLPSTDLHGDQKGQLARKNCFFSPLQCSFYYKKRSHHGRNAPGGAIFAPGTVIRSDLF</sequence>
<evidence type="ECO:0000313" key="2">
    <source>
        <dbReference type="WBParaSite" id="GPLIN_000176600"/>
    </source>
</evidence>
<dbReference type="Proteomes" id="UP000050741">
    <property type="component" value="Unassembled WGS sequence"/>
</dbReference>
<protein>
    <submittedName>
        <fullName evidence="2">Secreted protein</fullName>
    </submittedName>
</protein>
<reference evidence="1" key="1">
    <citation type="submission" date="2013-12" db="EMBL/GenBank/DDBJ databases">
        <authorList>
            <person name="Aslett M."/>
        </authorList>
    </citation>
    <scope>NUCLEOTIDE SEQUENCE [LARGE SCALE GENOMIC DNA]</scope>
    <source>
        <strain evidence="1">Lindley</strain>
    </source>
</reference>
<dbReference type="PROSITE" id="PS51257">
    <property type="entry name" value="PROKAR_LIPOPROTEIN"/>
    <property type="match status" value="1"/>
</dbReference>
<reference evidence="2" key="3">
    <citation type="submission" date="2016-06" db="UniProtKB">
        <authorList>
            <consortium name="WormBaseParasite"/>
        </authorList>
    </citation>
    <scope>IDENTIFICATION</scope>
</reference>
<dbReference type="AlphaFoldDB" id="A0A183BMD1"/>
<reference evidence="1" key="2">
    <citation type="submission" date="2014-05" db="EMBL/GenBank/DDBJ databases">
        <title>The genome and life-stage specific transcriptomes of Globodera pallida elucidate key aspects of plant parasitism by a cyst nematode.</title>
        <authorList>
            <person name="Cotton J.A."/>
            <person name="Lilley C.J."/>
            <person name="Jones L.M."/>
            <person name="Kikuchi T."/>
            <person name="Reid A.J."/>
            <person name="Thorpe P."/>
            <person name="Tsai I.J."/>
            <person name="Beasley H."/>
            <person name="Blok V."/>
            <person name="Cock P.J.A."/>
            <person name="Van den Akker S.E."/>
            <person name="Holroyd N."/>
            <person name="Hunt M."/>
            <person name="Mantelin S."/>
            <person name="Naghra H."/>
            <person name="Pain A."/>
            <person name="Palomares-Rius J.E."/>
            <person name="Zarowiecki M."/>
            <person name="Berriman M."/>
            <person name="Jones J.T."/>
            <person name="Urwin P.E."/>
        </authorList>
    </citation>
    <scope>NUCLEOTIDE SEQUENCE [LARGE SCALE GENOMIC DNA]</scope>
    <source>
        <strain evidence="1">Lindley</strain>
    </source>
</reference>
<proteinExistence type="predicted"/>
<dbReference type="WBParaSite" id="GPLIN_000176600">
    <property type="protein sequence ID" value="GPLIN_000176600"/>
    <property type="gene ID" value="GPLIN_000176600"/>
</dbReference>
<evidence type="ECO:0000313" key="1">
    <source>
        <dbReference type="Proteomes" id="UP000050741"/>
    </source>
</evidence>
<keyword evidence="1" id="KW-1185">Reference proteome</keyword>
<accession>A0A183BMD1</accession>
<name>A0A183BMD1_GLOPA</name>
<organism evidence="1 2">
    <name type="scientific">Globodera pallida</name>
    <name type="common">Potato cyst nematode worm</name>
    <name type="synonym">Heterodera pallida</name>
    <dbReference type="NCBI Taxonomy" id="36090"/>
    <lineage>
        <taxon>Eukaryota</taxon>
        <taxon>Metazoa</taxon>
        <taxon>Ecdysozoa</taxon>
        <taxon>Nematoda</taxon>
        <taxon>Chromadorea</taxon>
        <taxon>Rhabditida</taxon>
        <taxon>Tylenchina</taxon>
        <taxon>Tylenchomorpha</taxon>
        <taxon>Tylenchoidea</taxon>
        <taxon>Heteroderidae</taxon>
        <taxon>Heteroderinae</taxon>
        <taxon>Globodera</taxon>
    </lineage>
</organism>